<keyword evidence="4" id="KW-1185">Reference proteome</keyword>
<keyword evidence="2" id="KW-0812">Transmembrane</keyword>
<dbReference type="EMBL" id="KE721376">
    <property type="protein sequence ID" value="ERF69843.1"/>
    <property type="molecule type" value="Genomic_DNA"/>
</dbReference>
<keyword evidence="2" id="KW-1133">Transmembrane helix</keyword>
<dbReference type="HOGENOM" id="CLU_1713235_0_0_1"/>
<sequence>MANVTNHEPDPPDTEPLVSVFLFVGLITVVPKSSSVSAPTKPAQDTANSDARRSSKPASNQRPSFGFAWSYSSTSALASTTPSVPSSSLEWDSIVILPVVVGWAVLYVLRRNDPIKPRCQQRTILDFARNPLIVSWIAGNIGGMTTKSMIMCL</sequence>
<dbReference type="OrthoDB" id="4454541at2759"/>
<dbReference type="GeneID" id="19243894"/>
<evidence type="ECO:0000256" key="2">
    <source>
        <dbReference type="SAM" id="Phobius"/>
    </source>
</evidence>
<protein>
    <submittedName>
        <fullName evidence="3">Uncharacterized protein</fullName>
    </submittedName>
</protein>
<accession>U1GCR1</accession>
<evidence type="ECO:0000313" key="4">
    <source>
        <dbReference type="Proteomes" id="UP000019373"/>
    </source>
</evidence>
<dbReference type="AlphaFoldDB" id="U1GCR1"/>
<keyword evidence="2" id="KW-0472">Membrane</keyword>
<feature type="transmembrane region" description="Helical" evidence="2">
    <location>
        <begin position="91"/>
        <end position="109"/>
    </location>
</feature>
<organism evidence="3 4">
    <name type="scientific">Endocarpon pusillum (strain Z07020 / HMAS-L-300199)</name>
    <name type="common">Lichen-forming fungus</name>
    <dbReference type="NCBI Taxonomy" id="1263415"/>
    <lineage>
        <taxon>Eukaryota</taxon>
        <taxon>Fungi</taxon>
        <taxon>Dikarya</taxon>
        <taxon>Ascomycota</taxon>
        <taxon>Pezizomycotina</taxon>
        <taxon>Eurotiomycetes</taxon>
        <taxon>Chaetothyriomycetidae</taxon>
        <taxon>Verrucariales</taxon>
        <taxon>Verrucariaceae</taxon>
        <taxon>Endocarpon</taxon>
    </lineage>
</organism>
<feature type="region of interest" description="Disordered" evidence="1">
    <location>
        <begin position="34"/>
        <end position="64"/>
    </location>
</feature>
<dbReference type="Proteomes" id="UP000019373">
    <property type="component" value="Unassembled WGS sequence"/>
</dbReference>
<evidence type="ECO:0000256" key="1">
    <source>
        <dbReference type="SAM" id="MobiDB-lite"/>
    </source>
</evidence>
<dbReference type="RefSeq" id="XP_007804508.1">
    <property type="nucleotide sequence ID" value="XM_007806317.1"/>
</dbReference>
<gene>
    <name evidence="3" type="ORF">EPUS_09059</name>
</gene>
<reference evidence="4" key="1">
    <citation type="journal article" date="2014" name="BMC Genomics">
        <title>Genome characteristics reveal the impact of lichenization on lichen-forming fungus Endocarpon pusillum Hedwig (Verrucariales, Ascomycota).</title>
        <authorList>
            <person name="Wang Y.-Y."/>
            <person name="Liu B."/>
            <person name="Zhang X.-Y."/>
            <person name="Zhou Q.-M."/>
            <person name="Zhang T."/>
            <person name="Li H."/>
            <person name="Yu Y.-F."/>
            <person name="Zhang X.-L."/>
            <person name="Hao X.-Y."/>
            <person name="Wang M."/>
            <person name="Wang L."/>
            <person name="Wei J.-C."/>
        </authorList>
    </citation>
    <scope>NUCLEOTIDE SEQUENCE [LARGE SCALE GENOMIC DNA]</scope>
    <source>
        <strain evidence="4">Z07020 / HMAS-L-300199</strain>
    </source>
</reference>
<name>U1GCR1_ENDPU</name>
<evidence type="ECO:0000313" key="3">
    <source>
        <dbReference type="EMBL" id="ERF69843.1"/>
    </source>
</evidence>
<feature type="compositionally biased region" description="Polar residues" evidence="1">
    <location>
        <begin position="34"/>
        <end position="49"/>
    </location>
</feature>
<proteinExistence type="predicted"/>